<gene>
    <name evidence="1" type="ORF">DWB61_17530</name>
</gene>
<comment type="caution">
    <text evidence="1">The sequence shown here is derived from an EMBL/GenBank/DDBJ whole genome shotgun (WGS) entry which is preliminary data.</text>
</comment>
<dbReference type="Proteomes" id="UP000285794">
    <property type="component" value="Unassembled WGS sequence"/>
</dbReference>
<evidence type="ECO:0000313" key="1">
    <source>
        <dbReference type="EMBL" id="RRG18955.1"/>
    </source>
</evidence>
<organism evidence="1 2">
    <name type="scientific">Ancylomarina euxinus</name>
    <dbReference type="NCBI Taxonomy" id="2283627"/>
    <lineage>
        <taxon>Bacteria</taxon>
        <taxon>Pseudomonadati</taxon>
        <taxon>Bacteroidota</taxon>
        <taxon>Bacteroidia</taxon>
        <taxon>Marinilabiliales</taxon>
        <taxon>Marinifilaceae</taxon>
        <taxon>Ancylomarina</taxon>
    </lineage>
</organism>
<protein>
    <recommendedName>
        <fullName evidence="3">Lipoprotein</fullName>
    </recommendedName>
</protein>
<dbReference type="AlphaFoldDB" id="A0A425XWE3"/>
<dbReference type="RefSeq" id="WP_125032202.1">
    <property type="nucleotide sequence ID" value="NZ_JAPXVP010000035.1"/>
</dbReference>
<reference evidence="1 2" key="1">
    <citation type="submission" date="2018-07" db="EMBL/GenBank/DDBJ databases">
        <title>Draft genome sequence of Ancylomarina sp. M1P.</title>
        <authorList>
            <person name="Yadav S."/>
            <person name="Villanueva L."/>
            <person name="Damste J.S.S."/>
        </authorList>
    </citation>
    <scope>NUCLEOTIDE SEQUENCE [LARGE SCALE GENOMIC DNA]</scope>
    <source>
        <strain evidence="1 2">M1P</strain>
    </source>
</reference>
<keyword evidence="2" id="KW-1185">Reference proteome</keyword>
<evidence type="ECO:0008006" key="3">
    <source>
        <dbReference type="Google" id="ProtNLM"/>
    </source>
</evidence>
<dbReference type="EMBL" id="QQWG01000039">
    <property type="protein sequence ID" value="RRG18955.1"/>
    <property type="molecule type" value="Genomic_DNA"/>
</dbReference>
<evidence type="ECO:0000313" key="2">
    <source>
        <dbReference type="Proteomes" id="UP000285794"/>
    </source>
</evidence>
<name>A0A425XWE3_9BACT</name>
<proteinExistence type="predicted"/>
<dbReference type="PROSITE" id="PS51257">
    <property type="entry name" value="PROKAR_LIPOPROTEIN"/>
    <property type="match status" value="1"/>
</dbReference>
<sequence length="196" mass="23334">MKFLSALIIFLVLFSCKSNEENRFNYIYNTYKYFRLGNELSELRGMSYRTLDCTFESDTLLIYDIIIDSTYHMEDSLIEKKNYSYELKIKFNKDELKRSILYFNNQEDGIIFKLKYLKNQLINGHKYTIYRFSTDFIGTAYPESIFYCKEFGIIGQYAYERGSMDLLSEISGLKNKDYLKISEKIIDDTIFLFSAN</sequence>
<accession>A0A425XWE3</accession>